<dbReference type="InterPro" id="IPR036291">
    <property type="entry name" value="NAD(P)-bd_dom_sf"/>
</dbReference>
<keyword evidence="2" id="KW-0560">Oxidoreductase</keyword>
<dbReference type="PRINTS" id="PR00080">
    <property type="entry name" value="SDRFAMILY"/>
</dbReference>
<dbReference type="PANTHER" id="PTHR43180:SF28">
    <property type="entry name" value="NAD(P)-BINDING ROSSMANN-FOLD SUPERFAMILY PROTEIN"/>
    <property type="match status" value="1"/>
</dbReference>
<evidence type="ECO:0000256" key="6">
    <source>
        <dbReference type="ARBA" id="ARBA00071098"/>
    </source>
</evidence>
<name>A0AAP0PDV8_9MAGN</name>
<dbReference type="SUPFAM" id="SSF51735">
    <property type="entry name" value="NAD(P)-binding Rossmann-fold domains"/>
    <property type="match status" value="1"/>
</dbReference>
<evidence type="ECO:0000313" key="7">
    <source>
        <dbReference type="EMBL" id="KAK9137020.1"/>
    </source>
</evidence>
<dbReference type="PRINTS" id="PR00081">
    <property type="entry name" value="GDHRDH"/>
</dbReference>
<comment type="caution">
    <text evidence="7">The sequence shown here is derived from an EMBL/GenBank/DDBJ whole genome shotgun (WGS) entry which is preliminary data.</text>
</comment>
<dbReference type="NCBIfam" id="NF005559">
    <property type="entry name" value="PRK07231.1"/>
    <property type="match status" value="1"/>
</dbReference>
<evidence type="ECO:0000313" key="8">
    <source>
        <dbReference type="Proteomes" id="UP001417504"/>
    </source>
</evidence>
<accession>A0AAP0PDV8</accession>
<dbReference type="AlphaFoldDB" id="A0AAP0PDV8"/>
<keyword evidence="8" id="KW-1185">Reference proteome</keyword>
<organism evidence="7 8">
    <name type="scientific">Stephania japonica</name>
    <dbReference type="NCBI Taxonomy" id="461633"/>
    <lineage>
        <taxon>Eukaryota</taxon>
        <taxon>Viridiplantae</taxon>
        <taxon>Streptophyta</taxon>
        <taxon>Embryophyta</taxon>
        <taxon>Tracheophyta</taxon>
        <taxon>Spermatophyta</taxon>
        <taxon>Magnoliopsida</taxon>
        <taxon>Ranunculales</taxon>
        <taxon>Menispermaceae</taxon>
        <taxon>Menispermoideae</taxon>
        <taxon>Cissampelideae</taxon>
        <taxon>Stephania</taxon>
    </lineage>
</organism>
<dbReference type="EC" id="1.1.1.331" evidence="5"/>
<evidence type="ECO:0000256" key="5">
    <source>
        <dbReference type="ARBA" id="ARBA00066949"/>
    </source>
</evidence>
<dbReference type="InterPro" id="IPR002347">
    <property type="entry name" value="SDR_fam"/>
</dbReference>
<sequence>MFRARGLWGLRDLAVKNLDRSFSSQARRLEGKVALITGAAKGIGKATAAEFINNGAKVVIADIERKLGQETAAELGQNATFISCDVVQESEVSAAVDYAVSKHGHLDIMYNNVGISGHTPPSILDLNLADFDRVMDVNVRGVVAGIKHASRVMIPRRKGCILCTASVTGVLGGMAPMAYSVSKFAVVGIVKSMVMQLCKHGIRINCISPSAIPTSFVMDEMNMIFPGVNAGVLEKIIHDTGKLEGAKCEPEDVAKAALYLASDDAKYVSGQNLVVDGGFTSFKSFEFPAPDQLNN</sequence>
<keyword evidence="3" id="KW-0520">NAD</keyword>
<reference evidence="7 8" key="1">
    <citation type="submission" date="2024-01" db="EMBL/GenBank/DDBJ databases">
        <title>Genome assemblies of Stephania.</title>
        <authorList>
            <person name="Yang L."/>
        </authorList>
    </citation>
    <scope>NUCLEOTIDE SEQUENCE [LARGE SCALE GENOMIC DNA]</scope>
    <source>
        <strain evidence="7">QJT</strain>
        <tissue evidence="7">Leaf</tissue>
    </source>
</reference>
<evidence type="ECO:0000256" key="4">
    <source>
        <dbReference type="ARBA" id="ARBA00023098"/>
    </source>
</evidence>
<proteinExistence type="inferred from homology"/>
<evidence type="ECO:0000256" key="1">
    <source>
        <dbReference type="ARBA" id="ARBA00006484"/>
    </source>
</evidence>
<protein>
    <recommendedName>
        <fullName evidence="6">Secoisolariciresinol dehydrogenase</fullName>
        <ecNumber evidence="5">1.1.1.331</ecNumber>
    </recommendedName>
</protein>
<dbReference type="FunFam" id="3.40.50.720:FF:000084">
    <property type="entry name" value="Short-chain dehydrogenase reductase"/>
    <property type="match status" value="1"/>
</dbReference>
<dbReference type="Proteomes" id="UP001417504">
    <property type="component" value="Unassembled WGS sequence"/>
</dbReference>
<dbReference type="GO" id="GO:0120529">
    <property type="term" value="F:secoisolariciresinol dehydrogenase activity"/>
    <property type="evidence" value="ECO:0007669"/>
    <property type="project" value="UniProtKB-EC"/>
</dbReference>
<keyword evidence="4" id="KW-0443">Lipid metabolism</keyword>
<gene>
    <name evidence="7" type="ORF">Sjap_007614</name>
</gene>
<dbReference type="Pfam" id="PF13561">
    <property type="entry name" value="adh_short_C2"/>
    <property type="match status" value="1"/>
</dbReference>
<dbReference type="GO" id="GO:0009807">
    <property type="term" value="P:lignan biosynthetic process"/>
    <property type="evidence" value="ECO:0007669"/>
    <property type="project" value="UniProtKB-ARBA"/>
</dbReference>
<dbReference type="EMBL" id="JBBNAE010000003">
    <property type="protein sequence ID" value="KAK9137020.1"/>
    <property type="molecule type" value="Genomic_DNA"/>
</dbReference>
<evidence type="ECO:0000256" key="3">
    <source>
        <dbReference type="ARBA" id="ARBA00023027"/>
    </source>
</evidence>
<dbReference type="PANTHER" id="PTHR43180">
    <property type="entry name" value="3-OXOACYL-(ACYL-CARRIER-PROTEIN) REDUCTASE (AFU_ORTHOLOGUE AFUA_6G11210)"/>
    <property type="match status" value="1"/>
</dbReference>
<dbReference type="GO" id="GO:0006629">
    <property type="term" value="P:lipid metabolic process"/>
    <property type="evidence" value="ECO:0007669"/>
    <property type="project" value="UniProtKB-KW"/>
</dbReference>
<dbReference type="Gene3D" id="3.40.50.720">
    <property type="entry name" value="NAD(P)-binding Rossmann-like Domain"/>
    <property type="match status" value="1"/>
</dbReference>
<comment type="similarity">
    <text evidence="1">Belongs to the short-chain dehydrogenases/reductases (SDR) family.</text>
</comment>
<evidence type="ECO:0000256" key="2">
    <source>
        <dbReference type="ARBA" id="ARBA00023002"/>
    </source>
</evidence>